<dbReference type="Proteomes" id="UP001152523">
    <property type="component" value="Unassembled WGS sequence"/>
</dbReference>
<accession>A0AAV0DSZ1</accession>
<evidence type="ECO:0000256" key="3">
    <source>
        <dbReference type="PROSITE-ProRule" id="PRU01191"/>
    </source>
</evidence>
<keyword evidence="6" id="KW-1185">Reference proteome</keyword>
<organism evidence="5 6">
    <name type="scientific">Cuscuta epithymum</name>
    <dbReference type="NCBI Taxonomy" id="186058"/>
    <lineage>
        <taxon>Eukaryota</taxon>
        <taxon>Viridiplantae</taxon>
        <taxon>Streptophyta</taxon>
        <taxon>Embryophyta</taxon>
        <taxon>Tracheophyta</taxon>
        <taxon>Spermatophyta</taxon>
        <taxon>Magnoliopsida</taxon>
        <taxon>eudicotyledons</taxon>
        <taxon>Gunneridae</taxon>
        <taxon>Pentapetalae</taxon>
        <taxon>asterids</taxon>
        <taxon>lamiids</taxon>
        <taxon>Solanales</taxon>
        <taxon>Convolvulaceae</taxon>
        <taxon>Cuscuteae</taxon>
        <taxon>Cuscuta</taxon>
        <taxon>Cuscuta subgen. Cuscuta</taxon>
    </lineage>
</organism>
<sequence>MCMSGQRFFSPNSSFSGMNSFAENNSAATELDEKEGGCTDPTLRFISQMLMEEEELENQSCMLTECLALQATEKQLSDVLHGTGIQPGGYSSGSHLIHSSSETSSIPIEFDHGYVSRSSGKRIHDSPLPDNESAETHQRNPKYLAASNSEESEEPLDDTFYDALLCPVDRTNSEPKAAGKTRRRRKKKGEVKVKTESVDVRRLLTQCAQSISNCDMKVATETLKKIRRHSSPYGNGIERTAFYIVNALEARANGMGTSLFASQDPSSAADMVKAAQMYIHAVPFMAVSTMMANLCIGKLADAEGVTSLHIIDFGVSYGFQWPSFIQGLLVRPGGPPRLRITGIEFPGPDFHPNERVRATGLWLEKYSKRFNVPFEFKAIARNWESITLEDLEIDRADDVLVVNCLDRHGNVLDDTVVLNSPRDMVLNLIKNINPDVFIHAVVNGAYNAPFFDVRFQEALFHFSSLFDMLDVTLPSENTERRLFEETVFGKRLMNVIACEGTERIERPETYKTWQVRSLRAGLQQLPLDQEIVKSVTHKVKSDYNKNFSVEEDKNWLLQGWKGRVHHAVSFWKANNS</sequence>
<gene>
    <name evidence="5" type="ORF">CEPIT_LOCUS18627</name>
</gene>
<dbReference type="InterPro" id="IPR005202">
    <property type="entry name" value="TF_GRAS"/>
</dbReference>
<dbReference type="AlphaFoldDB" id="A0AAV0DSZ1"/>
<feature type="compositionally biased region" description="Basic residues" evidence="4">
    <location>
        <begin position="179"/>
        <end position="189"/>
    </location>
</feature>
<dbReference type="PANTHER" id="PTHR31636">
    <property type="entry name" value="OSJNBA0084A10.13 PROTEIN-RELATED"/>
    <property type="match status" value="1"/>
</dbReference>
<reference evidence="5" key="1">
    <citation type="submission" date="2022-07" db="EMBL/GenBank/DDBJ databases">
        <authorList>
            <person name="Macas J."/>
            <person name="Novak P."/>
            <person name="Neumann P."/>
        </authorList>
    </citation>
    <scope>NUCLEOTIDE SEQUENCE</scope>
</reference>
<dbReference type="EMBL" id="CAMAPF010000150">
    <property type="protein sequence ID" value="CAH9109215.1"/>
    <property type="molecule type" value="Genomic_DNA"/>
</dbReference>
<comment type="caution">
    <text evidence="3">Lacks conserved residue(s) required for the propagation of feature annotation.</text>
</comment>
<name>A0AAV0DSZ1_9ASTE</name>
<proteinExistence type="inferred from homology"/>
<feature type="short sequence motif" description="VHIID" evidence="3">
    <location>
        <begin position="308"/>
        <end position="312"/>
    </location>
</feature>
<comment type="caution">
    <text evidence="5">The sequence shown here is derived from an EMBL/GenBank/DDBJ whole genome shotgun (WGS) entry which is preliminary data.</text>
</comment>
<evidence type="ECO:0000313" key="6">
    <source>
        <dbReference type="Proteomes" id="UP001152523"/>
    </source>
</evidence>
<feature type="region of interest" description="SAW" evidence="3">
    <location>
        <begin position="497"/>
        <end position="572"/>
    </location>
</feature>
<evidence type="ECO:0000256" key="1">
    <source>
        <dbReference type="ARBA" id="ARBA00023015"/>
    </source>
</evidence>
<protein>
    <submittedName>
        <fullName evidence="5">Uncharacterized protein</fullName>
    </submittedName>
</protein>
<keyword evidence="2" id="KW-0804">Transcription</keyword>
<feature type="region of interest" description="Disordered" evidence="4">
    <location>
        <begin position="171"/>
        <end position="193"/>
    </location>
</feature>
<keyword evidence="1" id="KW-0805">Transcription regulation</keyword>
<dbReference type="PROSITE" id="PS50985">
    <property type="entry name" value="GRAS"/>
    <property type="match status" value="1"/>
</dbReference>
<dbReference type="Pfam" id="PF03514">
    <property type="entry name" value="GRAS"/>
    <property type="match status" value="1"/>
</dbReference>
<evidence type="ECO:0000256" key="4">
    <source>
        <dbReference type="SAM" id="MobiDB-lite"/>
    </source>
</evidence>
<feature type="region of interest" description="Leucine repeat II (LRII)" evidence="3">
    <location>
        <begin position="358"/>
        <end position="390"/>
    </location>
</feature>
<feature type="region of interest" description="Disordered" evidence="4">
    <location>
        <begin position="116"/>
        <end position="140"/>
    </location>
</feature>
<evidence type="ECO:0000256" key="2">
    <source>
        <dbReference type="ARBA" id="ARBA00023163"/>
    </source>
</evidence>
<evidence type="ECO:0000313" key="5">
    <source>
        <dbReference type="EMBL" id="CAH9109215.1"/>
    </source>
</evidence>
<comment type="similarity">
    <text evidence="3">Belongs to the GRAS family.</text>
</comment>